<dbReference type="InterPro" id="IPR012495">
    <property type="entry name" value="TadE-like_dom"/>
</dbReference>
<reference evidence="3 4" key="1">
    <citation type="submission" date="2022-10" db="EMBL/GenBank/DDBJ databases">
        <title>Ruegeria sp. nov., isolated from ocean surface water.</title>
        <authorList>
            <person name="He W."/>
            <person name="Wang L."/>
            <person name="Zhang D.-F."/>
        </authorList>
    </citation>
    <scope>NUCLEOTIDE SEQUENCE [LARGE SCALE GENOMIC DNA]</scope>
    <source>
        <strain evidence="3 4">WL0004</strain>
    </source>
</reference>
<keyword evidence="4" id="KW-1185">Reference proteome</keyword>
<dbReference type="EMBL" id="JAOVQN010000031">
    <property type="protein sequence ID" value="MCU9840230.1"/>
    <property type="molecule type" value="Genomic_DNA"/>
</dbReference>
<dbReference type="RefSeq" id="WP_263390105.1">
    <property type="nucleotide sequence ID" value="NZ_JAOVQN010000031.1"/>
</dbReference>
<evidence type="ECO:0000256" key="1">
    <source>
        <dbReference type="SAM" id="Phobius"/>
    </source>
</evidence>
<dbReference type="Proteomes" id="UP001321014">
    <property type="component" value="Unassembled WGS sequence"/>
</dbReference>
<name>A0ABT2WWF3_9RHOB</name>
<protein>
    <submittedName>
        <fullName evidence="3">Pilus assembly protein</fullName>
    </submittedName>
</protein>
<keyword evidence="1" id="KW-0812">Transmembrane</keyword>
<keyword evidence="1" id="KW-0472">Membrane</keyword>
<gene>
    <name evidence="3" type="ORF">OEZ49_20930</name>
</gene>
<evidence type="ECO:0000313" key="4">
    <source>
        <dbReference type="Proteomes" id="UP001321014"/>
    </source>
</evidence>
<comment type="caution">
    <text evidence="3">The sequence shown here is derived from an EMBL/GenBank/DDBJ whole genome shotgun (WGS) entry which is preliminary data.</text>
</comment>
<dbReference type="Pfam" id="PF07811">
    <property type="entry name" value="TadE"/>
    <property type="match status" value="1"/>
</dbReference>
<organism evidence="3 4">
    <name type="scientific">Ruegeria marisflavi</name>
    <dbReference type="NCBI Taxonomy" id="2984152"/>
    <lineage>
        <taxon>Bacteria</taxon>
        <taxon>Pseudomonadati</taxon>
        <taxon>Pseudomonadota</taxon>
        <taxon>Alphaproteobacteria</taxon>
        <taxon>Rhodobacterales</taxon>
        <taxon>Roseobacteraceae</taxon>
        <taxon>Ruegeria</taxon>
    </lineage>
</organism>
<evidence type="ECO:0000259" key="2">
    <source>
        <dbReference type="Pfam" id="PF07811"/>
    </source>
</evidence>
<evidence type="ECO:0000313" key="3">
    <source>
        <dbReference type="EMBL" id="MCU9840230.1"/>
    </source>
</evidence>
<keyword evidence="1" id="KW-1133">Transmembrane helix</keyword>
<sequence>MKKLAHHSRNIVTRFFKLEDGAAVVEFAIMLPLMFVVFALIAEGGRLFWSFQNVISGVRDTTRHISRIAPSDLCASDPSASISDFSYTASGELSALSTDDISVSLETLSLDCVGVEGEYRVSPVPVAVVTAKLIITELPFSVLFQLVGASALTTVETTVTDRSRVFGP</sequence>
<feature type="transmembrane region" description="Helical" evidence="1">
    <location>
        <begin position="21"/>
        <end position="42"/>
    </location>
</feature>
<accession>A0ABT2WWF3</accession>
<proteinExistence type="predicted"/>
<feature type="domain" description="TadE-like" evidence="2">
    <location>
        <begin position="21"/>
        <end position="63"/>
    </location>
</feature>